<gene>
    <name evidence="2" type="ORF">BDK51DRAFT_29071</name>
</gene>
<feature type="non-terminal residue" evidence="2">
    <location>
        <position position="1"/>
    </location>
</feature>
<evidence type="ECO:0000313" key="3">
    <source>
        <dbReference type="Proteomes" id="UP000269721"/>
    </source>
</evidence>
<dbReference type="AlphaFoldDB" id="A0A4P9WDS8"/>
<feature type="region of interest" description="Disordered" evidence="1">
    <location>
        <begin position="332"/>
        <end position="356"/>
    </location>
</feature>
<evidence type="ECO:0000256" key="1">
    <source>
        <dbReference type="SAM" id="MobiDB-lite"/>
    </source>
</evidence>
<sequence>AVDVVCRISGASLDGCQSPSLPPPQHQQPHRRLHWSFQTCGLAEVKLNGRRVCDDEFVAYCIRVILPTILAWRALEHEILQVQASRYPSNAPAPAPEPAPGRDLIVFLADPVQDATMRRLLELYHSRFMIQYWDPASTKLVVSVPSATEAFTSRVPVYCKALRAARIIIQLATSAGWSLASPASPLLIHSRPASSDSLLGPPTSSLSLPLAASRASENDKNSSELADPIFEPCKHGVVSEVMPLGLEDPEGLVGAIADWLESNLGQWGEADHVPGDHAGTTTIYHRGGGVRCMGDAGGQASEHTKKEVLLASKFIAYGAAIKKEGVQLKEGTAEKEGVKGKEGKQMEKKGVDGEGGRKKNALSEVCSVAGMENLLPITVEKKGKKRKVHIKWGWREFACERGRRLVRFLVPNAYCNDPTRGIPPARESHHNEIFLLMGRQRQGGRGGVRWGWCREAQRLSMERASKSPHHPLPTLILEQNALRELVNDLLDNWLRDVAFNPEPGDVLSEASILVSPREPWVTMPMNLLDEVTTVLPASCDSRPFGIGLRMELPGPQNLVHAPALQPLPVKPTLHSPAQPLMELQVFVLSPALAPHLHEGQSPISRLPERLNLEST</sequence>
<keyword evidence="3" id="KW-1185">Reference proteome</keyword>
<accession>A0A4P9WDS8</accession>
<evidence type="ECO:0000313" key="2">
    <source>
        <dbReference type="EMBL" id="RKO89388.1"/>
    </source>
</evidence>
<dbReference type="Proteomes" id="UP000269721">
    <property type="component" value="Unassembled WGS sequence"/>
</dbReference>
<organism evidence="2 3">
    <name type="scientific">Blyttiomyces helicus</name>
    <dbReference type="NCBI Taxonomy" id="388810"/>
    <lineage>
        <taxon>Eukaryota</taxon>
        <taxon>Fungi</taxon>
        <taxon>Fungi incertae sedis</taxon>
        <taxon>Chytridiomycota</taxon>
        <taxon>Chytridiomycota incertae sedis</taxon>
        <taxon>Chytridiomycetes</taxon>
        <taxon>Chytridiomycetes incertae sedis</taxon>
        <taxon>Blyttiomyces</taxon>
    </lineage>
</organism>
<name>A0A4P9WDS8_9FUNG</name>
<reference evidence="3" key="1">
    <citation type="journal article" date="2018" name="Nat. Microbiol.">
        <title>Leveraging single-cell genomics to expand the fungal tree of life.</title>
        <authorList>
            <person name="Ahrendt S.R."/>
            <person name="Quandt C.A."/>
            <person name="Ciobanu D."/>
            <person name="Clum A."/>
            <person name="Salamov A."/>
            <person name="Andreopoulos B."/>
            <person name="Cheng J.F."/>
            <person name="Woyke T."/>
            <person name="Pelin A."/>
            <person name="Henrissat B."/>
            <person name="Reynolds N.K."/>
            <person name="Benny G.L."/>
            <person name="Smith M.E."/>
            <person name="James T.Y."/>
            <person name="Grigoriev I.V."/>
        </authorList>
    </citation>
    <scope>NUCLEOTIDE SEQUENCE [LARGE SCALE GENOMIC DNA]</scope>
</reference>
<proteinExistence type="predicted"/>
<protein>
    <submittedName>
        <fullName evidence="2">Uncharacterized protein</fullName>
    </submittedName>
</protein>
<dbReference type="EMBL" id="KZ996121">
    <property type="protein sequence ID" value="RKO89388.1"/>
    <property type="molecule type" value="Genomic_DNA"/>
</dbReference>